<keyword evidence="1" id="KW-0175">Coiled coil</keyword>
<keyword evidence="4" id="KW-1185">Reference proteome</keyword>
<evidence type="ECO:0000256" key="1">
    <source>
        <dbReference type="ARBA" id="ARBA00023054"/>
    </source>
</evidence>
<sequence length="196" mass="20329">MEGAEGRTRDAGTLEKEIEVLERGDSTPASAKENAAAPSPAKEGRKTEVVMNSQQAPVATPKEKRISNTPVRTVNGSPMMKAGGLTPRLWAPDPAAVGAKSRSWGTSWGGGDTDLLSTASGRAVVLGVAAGPRSRLRAWGGGPSALVPWSHAGPCFPEKTGPTHGGSNRRALSAFHPNLKARCWGPRGVALTPEHA</sequence>
<name>A0ABQ9TPT0_SAGOE</name>
<organism evidence="3 4">
    <name type="scientific">Saguinus oedipus</name>
    <name type="common">Cotton-top tamarin</name>
    <name type="synonym">Oedipomidas oedipus</name>
    <dbReference type="NCBI Taxonomy" id="9490"/>
    <lineage>
        <taxon>Eukaryota</taxon>
        <taxon>Metazoa</taxon>
        <taxon>Chordata</taxon>
        <taxon>Craniata</taxon>
        <taxon>Vertebrata</taxon>
        <taxon>Euteleostomi</taxon>
        <taxon>Mammalia</taxon>
        <taxon>Eutheria</taxon>
        <taxon>Euarchontoglires</taxon>
        <taxon>Primates</taxon>
        <taxon>Haplorrhini</taxon>
        <taxon>Platyrrhini</taxon>
        <taxon>Cebidae</taxon>
        <taxon>Callitrichinae</taxon>
        <taxon>Saguinus</taxon>
    </lineage>
</organism>
<evidence type="ECO:0000313" key="4">
    <source>
        <dbReference type="Proteomes" id="UP001266305"/>
    </source>
</evidence>
<comment type="caution">
    <text evidence="3">The sequence shown here is derived from an EMBL/GenBank/DDBJ whole genome shotgun (WGS) entry which is preliminary data.</text>
</comment>
<dbReference type="InterPro" id="IPR004965">
    <property type="entry name" value="Paralemmin"/>
</dbReference>
<feature type="compositionally biased region" description="Basic and acidic residues" evidence="2">
    <location>
        <begin position="1"/>
        <end position="25"/>
    </location>
</feature>
<protein>
    <submittedName>
        <fullName evidence="3">Uncharacterized protein</fullName>
    </submittedName>
</protein>
<dbReference type="Pfam" id="PF03285">
    <property type="entry name" value="Paralemmin"/>
    <property type="match status" value="1"/>
</dbReference>
<evidence type="ECO:0000256" key="2">
    <source>
        <dbReference type="SAM" id="MobiDB-lite"/>
    </source>
</evidence>
<dbReference type="EMBL" id="JASSZA010000019">
    <property type="protein sequence ID" value="KAK2086792.1"/>
    <property type="molecule type" value="Genomic_DNA"/>
</dbReference>
<proteinExistence type="predicted"/>
<feature type="region of interest" description="Disordered" evidence="2">
    <location>
        <begin position="1"/>
        <end position="88"/>
    </location>
</feature>
<gene>
    <name evidence="3" type="ORF">P7K49_032699</name>
</gene>
<dbReference type="Proteomes" id="UP001266305">
    <property type="component" value="Unassembled WGS sequence"/>
</dbReference>
<reference evidence="3 4" key="1">
    <citation type="submission" date="2023-05" db="EMBL/GenBank/DDBJ databases">
        <title>B98-5 Cell Line De Novo Hybrid Assembly: An Optical Mapping Approach.</title>
        <authorList>
            <person name="Kananen K."/>
            <person name="Auerbach J.A."/>
            <person name="Kautto E."/>
            <person name="Blachly J.S."/>
        </authorList>
    </citation>
    <scope>NUCLEOTIDE SEQUENCE [LARGE SCALE GENOMIC DNA]</scope>
    <source>
        <strain evidence="3">B95-8</strain>
        <tissue evidence="3">Cell line</tissue>
    </source>
</reference>
<feature type="compositionally biased region" description="Polar residues" evidence="2">
    <location>
        <begin position="67"/>
        <end position="76"/>
    </location>
</feature>
<accession>A0ABQ9TPT0</accession>
<evidence type="ECO:0000313" key="3">
    <source>
        <dbReference type="EMBL" id="KAK2086792.1"/>
    </source>
</evidence>